<gene>
    <name evidence="1" type="ORF">FSP39_005350</name>
</gene>
<dbReference type="AlphaFoldDB" id="A0AA88Y7R2"/>
<protein>
    <submittedName>
        <fullName evidence="1">Uncharacterized protein</fullName>
    </submittedName>
</protein>
<keyword evidence="2" id="KW-1185">Reference proteome</keyword>
<evidence type="ECO:0000313" key="1">
    <source>
        <dbReference type="EMBL" id="KAK3099497.1"/>
    </source>
</evidence>
<proteinExistence type="predicted"/>
<sequence length="85" mass="9657">MIAELENRLMDPVELSELRNLIIDEKRFTDLEAVRMTIGAFNRDLGMHIGFDLVGWGGDWGHDLHRKGEVPLGLKPPPNPHQDKS</sequence>
<comment type="caution">
    <text evidence="1">The sequence shown here is derived from an EMBL/GenBank/DDBJ whole genome shotgun (WGS) entry which is preliminary data.</text>
</comment>
<reference evidence="1" key="1">
    <citation type="submission" date="2019-08" db="EMBL/GenBank/DDBJ databases">
        <title>The improved chromosome-level genome for the pearl oyster Pinctada fucata martensii using PacBio sequencing and Hi-C.</title>
        <authorList>
            <person name="Zheng Z."/>
        </authorList>
    </citation>
    <scope>NUCLEOTIDE SEQUENCE</scope>
    <source>
        <strain evidence="1">ZZ-2019</strain>
        <tissue evidence="1">Adductor muscle</tissue>
    </source>
</reference>
<accession>A0AA88Y7R2</accession>
<organism evidence="1 2">
    <name type="scientific">Pinctada imbricata</name>
    <name type="common">Atlantic pearl-oyster</name>
    <name type="synonym">Pinctada martensii</name>
    <dbReference type="NCBI Taxonomy" id="66713"/>
    <lineage>
        <taxon>Eukaryota</taxon>
        <taxon>Metazoa</taxon>
        <taxon>Spiralia</taxon>
        <taxon>Lophotrochozoa</taxon>
        <taxon>Mollusca</taxon>
        <taxon>Bivalvia</taxon>
        <taxon>Autobranchia</taxon>
        <taxon>Pteriomorphia</taxon>
        <taxon>Pterioida</taxon>
        <taxon>Pterioidea</taxon>
        <taxon>Pteriidae</taxon>
        <taxon>Pinctada</taxon>
    </lineage>
</organism>
<name>A0AA88Y7R2_PINIB</name>
<dbReference type="Proteomes" id="UP001186944">
    <property type="component" value="Unassembled WGS sequence"/>
</dbReference>
<dbReference type="EMBL" id="VSWD01000006">
    <property type="protein sequence ID" value="KAK3099497.1"/>
    <property type="molecule type" value="Genomic_DNA"/>
</dbReference>
<evidence type="ECO:0000313" key="2">
    <source>
        <dbReference type="Proteomes" id="UP001186944"/>
    </source>
</evidence>